<dbReference type="InterPro" id="IPR041248">
    <property type="entry name" value="YDG"/>
</dbReference>
<feature type="domain" description="Filamentous haemagglutinin FhaB/tRNA nuclease CdiA-like TPS" evidence="2">
    <location>
        <begin position="57"/>
        <end position="169"/>
    </location>
</feature>
<dbReference type="SMART" id="SM00912">
    <property type="entry name" value="Haemagg_act"/>
    <property type="match status" value="1"/>
</dbReference>
<dbReference type="InterPro" id="IPR024973">
    <property type="entry name" value="ESPR"/>
</dbReference>
<dbReference type="Pfam" id="PF13018">
    <property type="entry name" value="ESPR"/>
    <property type="match status" value="1"/>
</dbReference>
<dbReference type="Pfam" id="PF05860">
    <property type="entry name" value="TPS"/>
    <property type="match status" value="1"/>
</dbReference>
<reference evidence="3 4" key="1">
    <citation type="submission" date="2018-12" db="EMBL/GenBank/DDBJ databases">
        <title>The whole draft genome of Aquabacterium sp. SJQ9.</title>
        <authorList>
            <person name="Sun L."/>
            <person name="Gao X."/>
            <person name="Chen W."/>
            <person name="Huang K."/>
        </authorList>
    </citation>
    <scope>NUCLEOTIDE SEQUENCE [LARGE SCALE GENOMIC DNA]</scope>
    <source>
        <strain evidence="3 4">SJQ9</strain>
    </source>
</reference>
<evidence type="ECO:0000256" key="1">
    <source>
        <dbReference type="SAM" id="MobiDB-lite"/>
    </source>
</evidence>
<gene>
    <name evidence="3" type="ORF">EIP75_00830</name>
</gene>
<protein>
    <submittedName>
        <fullName evidence="3">Filamentous hemagglutinin N-terminal domain-containing protein</fullName>
    </submittedName>
</protein>
<feature type="region of interest" description="Disordered" evidence="1">
    <location>
        <begin position="1069"/>
        <end position="1109"/>
    </location>
</feature>
<evidence type="ECO:0000259" key="2">
    <source>
        <dbReference type="SMART" id="SM00912"/>
    </source>
</evidence>
<sequence length="1109" mass="110556">MCKLSVEVVVMNHVYRLIWREAAGGFVAVAEMARACGARTASKAVAVSSALLCVLGAHAAGTGFNPVEGSATLATSGATTTVNQTTNGVRIEWQTLGVAAGETLKFVQPSANAVALNVIKGGVATEILGQLQANGNVFILNPNGVLVGAGAQVTVGGFMASTDDLVSFNAANGGVVLQANGSTAEVRNAGTIVATQGGMVALVGNKVINTGTIVAPGGGIYLLGGGRAEFKPGDGSPFTYSLTTDSAHGKSLVNSGTLRAAGGQIAMDARSSKQAVVNAQGVIEAGGVSAGPDGAIRLTALGGVGQITVQQRKGNMSAGTNGTITAQLDAGGTFTKIVGDPNSAATPVQDRDGWLSAEDKTYDGTTAATAVVDLKQITANYLVFKLASADFVSRNAGTGVDVTVTGSILAQSFGANFLVPATLQATIHKASLTITSADVTKTYDGLLGANGTALVGAGTSLKGTDSLSGGSFAYSDKNAGTGKTVTVAGVTVNDGNNGNNYDVTYIDNTTSVIDKASLTITSADVTKTYDGQVSADGTAVAGTGTSLKGTDSLSGGSFAYTDKNAGTGKTVKVAGVTVNDGNNGNNYDVTYVDNTTSVIDKASLTITSADVTKTYNGLLDANGTAQVGAGTSLKGTDSISGGTFAYTDKNAGTGKTVTVAGVTVNDGNNGNNYDVTYVDNTTSVIDKASLTITSADVTKTYNGLLDANGTAQVGAGTSLKGTDSISGGTFAYTDKNAGTGKTVTVAGVTVNDGNNGNNYDVTYVDNTTSAIGKASLTITSADVTKTYNGLLDANGTAQVGAGTSLKGADSISGGSFAYTDKNAGTGKTVTVAGVTVNDGNNGNNYDVTYVDNTTSVIDKASLTITSADVTKTYNGLLDANGTAQVGAGTSLKGTDSISGGSFAYTDKNAGTGKTVTVAGVTVNDGNNGNNYDVTYAANTTSTINRAGLTLSAVTDSKAFDTTATSTAAPQASGLVANESIAALSQSFDSSAVGVRGINVNGGYAITDANGASSLNNYDVTLVSATGAITSPPPNPPTTTPDLGTIINNGGGQPTSINVDLAGLGDLLAQLPPTAAGEEDDPEKIKARRRSDRSPLRVTDGGVKSPQPLR</sequence>
<dbReference type="InterPro" id="IPR008638">
    <property type="entry name" value="FhaB/CdiA-like_TPS"/>
</dbReference>
<dbReference type="Proteomes" id="UP000269265">
    <property type="component" value="Unassembled WGS sequence"/>
</dbReference>
<evidence type="ECO:0000313" key="4">
    <source>
        <dbReference type="Proteomes" id="UP000269265"/>
    </source>
</evidence>
<evidence type="ECO:0000313" key="3">
    <source>
        <dbReference type="EMBL" id="RRS06175.1"/>
    </source>
</evidence>
<organism evidence="3 4">
    <name type="scientific">Aquabacterium soli</name>
    <dbReference type="NCBI Taxonomy" id="2493092"/>
    <lineage>
        <taxon>Bacteria</taxon>
        <taxon>Pseudomonadati</taxon>
        <taxon>Pseudomonadota</taxon>
        <taxon>Betaproteobacteria</taxon>
        <taxon>Burkholderiales</taxon>
        <taxon>Aquabacterium</taxon>
    </lineage>
</organism>
<dbReference type="PANTHER" id="PTHR12338">
    <property type="entry name" value="AUTOTRANSPORTER"/>
    <property type="match status" value="1"/>
</dbReference>
<dbReference type="EMBL" id="RSED01000001">
    <property type="protein sequence ID" value="RRS06175.1"/>
    <property type="molecule type" value="Genomic_DNA"/>
</dbReference>
<dbReference type="NCBIfam" id="TIGR01901">
    <property type="entry name" value="adhes_NPXG"/>
    <property type="match status" value="1"/>
</dbReference>
<dbReference type="InterPro" id="IPR050909">
    <property type="entry name" value="Bact_Autotransporter_VF"/>
</dbReference>
<dbReference type="Pfam" id="PF18657">
    <property type="entry name" value="YDG"/>
    <property type="match status" value="7"/>
</dbReference>
<accession>A0A426VH14</accession>
<dbReference type="PANTHER" id="PTHR12338:SF5">
    <property type="entry name" value="ANTIGEN 43-RELATED"/>
    <property type="match status" value="1"/>
</dbReference>
<dbReference type="Gene3D" id="2.160.20.10">
    <property type="entry name" value="Single-stranded right-handed beta-helix, Pectin lyase-like"/>
    <property type="match status" value="1"/>
</dbReference>
<keyword evidence="4" id="KW-1185">Reference proteome</keyword>
<proteinExistence type="predicted"/>
<comment type="caution">
    <text evidence="3">The sequence shown here is derived from an EMBL/GenBank/DDBJ whole genome shotgun (WGS) entry which is preliminary data.</text>
</comment>
<name>A0A426VH14_9BURK</name>
<dbReference type="InterPro" id="IPR012334">
    <property type="entry name" value="Pectin_lyas_fold"/>
</dbReference>
<dbReference type="AlphaFoldDB" id="A0A426VH14"/>
<feature type="region of interest" description="Disordered" evidence="1">
    <location>
        <begin position="1027"/>
        <end position="1050"/>
    </location>
</feature>